<organism evidence="2 3">
    <name type="scientific">Rickettsia canadensis (strain McKiel)</name>
    <dbReference type="NCBI Taxonomy" id="293613"/>
    <lineage>
        <taxon>Bacteria</taxon>
        <taxon>Pseudomonadati</taxon>
        <taxon>Pseudomonadota</taxon>
        <taxon>Alphaproteobacteria</taxon>
        <taxon>Rickettsiales</taxon>
        <taxon>Rickettsiaceae</taxon>
        <taxon>Rickettsieae</taxon>
        <taxon>Rickettsia</taxon>
        <taxon>belli group</taxon>
    </lineage>
</organism>
<evidence type="ECO:0000313" key="3">
    <source>
        <dbReference type="Proteomes" id="UP000007056"/>
    </source>
</evidence>
<dbReference type="KEGG" id="rcm:A1E_00960"/>
<feature type="repeat" description="ANK" evidence="1">
    <location>
        <begin position="3"/>
        <end position="30"/>
    </location>
</feature>
<gene>
    <name evidence="2" type="ordered locus">A1E_00960</name>
</gene>
<proteinExistence type="predicted"/>
<name>A8EXQ7_RICCK</name>
<dbReference type="HOGENOM" id="CLU_3405154_0_0_5"/>
<protein>
    <submittedName>
        <fullName evidence="2">Uncharacterized protein</fullName>
    </submittedName>
</protein>
<evidence type="ECO:0000313" key="2">
    <source>
        <dbReference type="EMBL" id="ABV73140.1"/>
    </source>
</evidence>
<dbReference type="PROSITE" id="PS50297">
    <property type="entry name" value="ANK_REP_REGION"/>
    <property type="match status" value="1"/>
</dbReference>
<dbReference type="InterPro" id="IPR002110">
    <property type="entry name" value="Ankyrin_rpt"/>
</dbReference>
<evidence type="ECO:0000256" key="1">
    <source>
        <dbReference type="PROSITE-ProRule" id="PRU00023"/>
    </source>
</evidence>
<dbReference type="AlphaFoldDB" id="A8EXQ7"/>
<accession>A8EXQ7</accession>
<dbReference type="EMBL" id="CP000409">
    <property type="protein sequence ID" value="ABV73140.1"/>
    <property type="molecule type" value="Genomic_DNA"/>
</dbReference>
<reference evidence="3" key="1">
    <citation type="submission" date="2007-09" db="EMBL/GenBank/DDBJ databases">
        <title>Complete genome sequence of Rickettsia canadensis.</title>
        <authorList>
            <person name="Madan A."/>
            <person name="Fahey J."/>
            <person name="Helton E."/>
            <person name="Ketteman M."/>
            <person name="Madan A."/>
            <person name="Rodrigues S."/>
            <person name="Sanchez A."/>
            <person name="Whiting M."/>
            <person name="Dasch G."/>
            <person name="Eremeeva M."/>
        </authorList>
    </citation>
    <scope>NUCLEOTIDE SEQUENCE [LARGE SCALE GENOMIC DNA]</scope>
    <source>
        <strain evidence="3">McKiel</strain>
    </source>
</reference>
<dbReference type="PROSITE" id="PS50088">
    <property type="entry name" value="ANK_REPEAT"/>
    <property type="match status" value="1"/>
</dbReference>
<sequence>MLGGWPPLDYAISNNNIEIANFVLQSGVHL</sequence>
<dbReference type="Proteomes" id="UP000007056">
    <property type="component" value="Chromosome"/>
</dbReference>
<keyword evidence="1" id="KW-0040">ANK repeat</keyword>